<dbReference type="EMBL" id="MCFE01000096">
    <property type="protein sequence ID" value="ORX99526.1"/>
    <property type="molecule type" value="Genomic_DNA"/>
</dbReference>
<dbReference type="Pfam" id="PF00581">
    <property type="entry name" value="Rhodanese"/>
    <property type="match status" value="1"/>
</dbReference>
<feature type="domain" description="Tyrosine specific protein phosphatases" evidence="4">
    <location>
        <begin position="483"/>
        <end position="559"/>
    </location>
</feature>
<dbReference type="Proteomes" id="UP000193498">
    <property type="component" value="Unassembled WGS sequence"/>
</dbReference>
<evidence type="ECO:0000259" key="3">
    <source>
        <dbReference type="PROSITE" id="PS50055"/>
    </source>
</evidence>
<dbReference type="CDD" id="cd18533">
    <property type="entry name" value="PTP_fungal"/>
    <property type="match status" value="1"/>
</dbReference>
<keyword evidence="7" id="KW-1185">Reference proteome</keyword>
<dbReference type="OrthoDB" id="6058203at2759"/>
<dbReference type="PRINTS" id="PR00700">
    <property type="entry name" value="PRTYPHPHTASE"/>
</dbReference>
<dbReference type="EC" id="3.1.3.48" evidence="2"/>
<dbReference type="SMART" id="SM00450">
    <property type="entry name" value="RHOD"/>
    <property type="match status" value="1"/>
</dbReference>
<dbReference type="PANTHER" id="PTHR19134:SF561">
    <property type="entry name" value="PROTEIN TYROSINE PHOSPHATASE 36E, ISOFORM A"/>
    <property type="match status" value="1"/>
</dbReference>
<protein>
    <recommendedName>
        <fullName evidence="2">protein-tyrosine-phosphatase</fullName>
        <ecNumber evidence="2">3.1.3.48</ecNumber>
    </recommendedName>
</protein>
<organism evidence="6 7">
    <name type="scientific">Basidiobolus meristosporus CBS 931.73</name>
    <dbReference type="NCBI Taxonomy" id="1314790"/>
    <lineage>
        <taxon>Eukaryota</taxon>
        <taxon>Fungi</taxon>
        <taxon>Fungi incertae sedis</taxon>
        <taxon>Zoopagomycota</taxon>
        <taxon>Entomophthoromycotina</taxon>
        <taxon>Basidiobolomycetes</taxon>
        <taxon>Basidiobolales</taxon>
        <taxon>Basidiobolaceae</taxon>
        <taxon>Basidiobolus</taxon>
    </lineage>
</organism>
<dbReference type="InterPro" id="IPR000242">
    <property type="entry name" value="PTP_cat"/>
</dbReference>
<dbReference type="SUPFAM" id="SSF52821">
    <property type="entry name" value="Rhodanese/Cell cycle control phosphatase"/>
    <property type="match status" value="1"/>
</dbReference>
<comment type="similarity">
    <text evidence="1">Belongs to the protein-tyrosine phosphatase family. Non-receptor class subfamily.</text>
</comment>
<evidence type="ECO:0000259" key="5">
    <source>
        <dbReference type="PROSITE" id="PS50206"/>
    </source>
</evidence>
<evidence type="ECO:0000259" key="4">
    <source>
        <dbReference type="PROSITE" id="PS50056"/>
    </source>
</evidence>
<dbReference type="GO" id="GO:0004725">
    <property type="term" value="F:protein tyrosine phosphatase activity"/>
    <property type="evidence" value="ECO:0007669"/>
    <property type="project" value="UniProtKB-EC"/>
</dbReference>
<dbReference type="Pfam" id="PF00102">
    <property type="entry name" value="Y_phosphatase"/>
    <property type="match status" value="1"/>
</dbReference>
<dbReference type="PROSITE" id="PS50055">
    <property type="entry name" value="TYR_PHOSPHATASE_PTP"/>
    <property type="match status" value="1"/>
</dbReference>
<dbReference type="AlphaFoldDB" id="A0A1Y1YP33"/>
<dbReference type="InterPro" id="IPR003595">
    <property type="entry name" value="Tyr_Pase_cat"/>
</dbReference>
<evidence type="ECO:0000256" key="1">
    <source>
        <dbReference type="ARBA" id="ARBA00009649"/>
    </source>
</evidence>
<dbReference type="InterPro" id="IPR036873">
    <property type="entry name" value="Rhodanese-like_dom_sf"/>
</dbReference>
<evidence type="ECO:0000313" key="6">
    <source>
        <dbReference type="EMBL" id="ORX99526.1"/>
    </source>
</evidence>
<dbReference type="InterPro" id="IPR000387">
    <property type="entry name" value="Tyr_Pase_dom"/>
</dbReference>
<dbReference type="Gene3D" id="3.40.250.10">
    <property type="entry name" value="Rhodanese-like domain"/>
    <property type="match status" value="1"/>
</dbReference>
<dbReference type="InterPro" id="IPR016130">
    <property type="entry name" value="Tyr_Pase_AS"/>
</dbReference>
<dbReference type="InterPro" id="IPR029021">
    <property type="entry name" value="Prot-tyrosine_phosphatase-like"/>
</dbReference>
<dbReference type="PANTHER" id="PTHR19134">
    <property type="entry name" value="RECEPTOR-TYPE TYROSINE-PROTEIN PHOSPHATASE"/>
    <property type="match status" value="1"/>
</dbReference>
<gene>
    <name evidence="6" type="ORF">K493DRAFT_212497</name>
</gene>
<feature type="domain" description="Tyrosine-protein phosphatase" evidence="3">
    <location>
        <begin position="281"/>
        <end position="568"/>
    </location>
</feature>
<evidence type="ECO:0000256" key="2">
    <source>
        <dbReference type="ARBA" id="ARBA00013064"/>
    </source>
</evidence>
<evidence type="ECO:0000313" key="7">
    <source>
        <dbReference type="Proteomes" id="UP000193498"/>
    </source>
</evidence>
<dbReference type="FunCoup" id="A0A1Y1YP33">
    <property type="interactions" value="38"/>
</dbReference>
<sequence>MSSPRSPCGSGAKSYFALSEKQSTPVTESLSHFNLLGTKACKSKTDLSPVKSACPTSESPANSFVSFTPEHLADLIQSSSVLLIDMRSFTQYSCAHIHDAVNLCVPNTLLKRASFSVDKLAESLISEKDRSALKNWTNYATVVMYDGNSQTVMDNTPIMYLARKFLGKAPTTIGWLKGGFDAFRSTFPNLCQVNSTTQAKRPINKPMLSPTSFLAAPLTCPTPSGSMATPFFNNIRPHHDVTCELGEIVAIRTPAKTELANTELPPFLTDVAYSSEGKYKLSQAFKRIDKVEQKRLQSLLVAQAHHVSQSNPYSIAAGIERGSKNRYNNIWPYEHSRVKLEHANKPESDYINASFIGAKDTNSNRYIATQGPMPSTFPDFWEMVWEQNSRVIVMLTKEEEAGRIKCHRYWPNSTISPAVKYGDHIEVRLVSESQPLQDHTLTLRELEMTNVHTNEVRHLSQLHFIGWPDFGIPADPSGVLALRDIAYNIQQSHGAGPMIVHCSAGCGRTGAFCTIDTVLEMLASKERSMLTMKEDVIAEIVNQFRDQRLSMVQTLRQFVFCYEAVLWRLMGVPSCKQAPVASMPSELPAVNKTSGLMAASNTADYFAFSPSHNTTLSFNDPRRTSYFS</sequence>
<dbReference type="PROSITE" id="PS00383">
    <property type="entry name" value="TYR_PHOSPHATASE_1"/>
    <property type="match status" value="1"/>
</dbReference>
<dbReference type="SMART" id="SM00404">
    <property type="entry name" value="PTPc_motif"/>
    <property type="match status" value="1"/>
</dbReference>
<dbReference type="SMART" id="SM00194">
    <property type="entry name" value="PTPc"/>
    <property type="match status" value="1"/>
</dbReference>
<dbReference type="CDD" id="cd01446">
    <property type="entry name" value="DSP_MapKP"/>
    <property type="match status" value="1"/>
</dbReference>
<dbReference type="PROSITE" id="PS50056">
    <property type="entry name" value="TYR_PHOSPHATASE_2"/>
    <property type="match status" value="1"/>
</dbReference>
<dbReference type="STRING" id="1314790.A0A1Y1YP33"/>
<proteinExistence type="inferred from homology"/>
<reference evidence="6 7" key="1">
    <citation type="submission" date="2016-07" db="EMBL/GenBank/DDBJ databases">
        <title>Pervasive Adenine N6-methylation of Active Genes in Fungi.</title>
        <authorList>
            <consortium name="DOE Joint Genome Institute"/>
            <person name="Mondo S.J."/>
            <person name="Dannebaum R.O."/>
            <person name="Kuo R.C."/>
            <person name="Labutti K."/>
            <person name="Haridas S."/>
            <person name="Kuo A."/>
            <person name="Salamov A."/>
            <person name="Ahrendt S.R."/>
            <person name="Lipzen A."/>
            <person name="Sullivan W."/>
            <person name="Andreopoulos W.B."/>
            <person name="Clum A."/>
            <person name="Lindquist E."/>
            <person name="Daum C."/>
            <person name="Ramamoorthy G.K."/>
            <person name="Gryganskyi A."/>
            <person name="Culley D."/>
            <person name="Magnuson J.K."/>
            <person name="James T.Y."/>
            <person name="O'Malley M.A."/>
            <person name="Stajich J.E."/>
            <person name="Spatafora J.W."/>
            <person name="Visel A."/>
            <person name="Grigoriev I.V."/>
        </authorList>
    </citation>
    <scope>NUCLEOTIDE SEQUENCE [LARGE SCALE GENOMIC DNA]</scope>
    <source>
        <strain evidence="6 7">CBS 931.73</strain>
    </source>
</reference>
<feature type="domain" description="Rhodanese" evidence="5">
    <location>
        <begin position="77"/>
        <end position="192"/>
    </location>
</feature>
<name>A0A1Y1YP33_9FUNG</name>
<dbReference type="PROSITE" id="PS50206">
    <property type="entry name" value="RHODANESE_3"/>
    <property type="match status" value="1"/>
</dbReference>
<dbReference type="SUPFAM" id="SSF52799">
    <property type="entry name" value="(Phosphotyrosine protein) phosphatases II"/>
    <property type="match status" value="1"/>
</dbReference>
<dbReference type="InterPro" id="IPR050348">
    <property type="entry name" value="Protein-Tyr_Phosphatase"/>
</dbReference>
<dbReference type="Gene3D" id="3.90.190.10">
    <property type="entry name" value="Protein tyrosine phosphatase superfamily"/>
    <property type="match status" value="1"/>
</dbReference>
<dbReference type="InParanoid" id="A0A1Y1YP33"/>
<dbReference type="InterPro" id="IPR001763">
    <property type="entry name" value="Rhodanese-like_dom"/>
</dbReference>
<comment type="caution">
    <text evidence="6">The sequence shown here is derived from an EMBL/GenBank/DDBJ whole genome shotgun (WGS) entry which is preliminary data.</text>
</comment>
<accession>A0A1Y1YP33</accession>